<name>A0A9P0VV53_ACAOB</name>
<dbReference type="Proteomes" id="UP001152888">
    <property type="component" value="Unassembled WGS sequence"/>
</dbReference>
<reference evidence="1" key="1">
    <citation type="submission" date="2022-03" db="EMBL/GenBank/DDBJ databases">
        <authorList>
            <person name="Sayadi A."/>
        </authorList>
    </citation>
    <scope>NUCLEOTIDE SEQUENCE</scope>
</reference>
<comment type="caution">
    <text evidence="1">The sequence shown here is derived from an EMBL/GenBank/DDBJ whole genome shotgun (WGS) entry which is preliminary data.</text>
</comment>
<keyword evidence="2" id="KW-1185">Reference proteome</keyword>
<dbReference type="AlphaFoldDB" id="A0A9P0VV53"/>
<gene>
    <name evidence="1" type="ORF">ACAOBT_LOCUS38790</name>
</gene>
<evidence type="ECO:0000313" key="1">
    <source>
        <dbReference type="EMBL" id="CAH2021903.1"/>
    </source>
</evidence>
<accession>A0A9P0VV53</accession>
<protein>
    <submittedName>
        <fullName evidence="1">Uncharacterized protein</fullName>
    </submittedName>
</protein>
<evidence type="ECO:0000313" key="2">
    <source>
        <dbReference type="Proteomes" id="UP001152888"/>
    </source>
</evidence>
<sequence length="45" mass="5068">MNEYLCTYCFVTIGLMLTYEVFETRSHITVSCSHCGASPFIGTLK</sequence>
<dbReference type="EMBL" id="CAKOFQ010013134">
    <property type="protein sequence ID" value="CAH2021903.1"/>
    <property type="molecule type" value="Genomic_DNA"/>
</dbReference>
<proteinExistence type="predicted"/>
<organism evidence="1 2">
    <name type="scientific">Acanthoscelides obtectus</name>
    <name type="common">Bean weevil</name>
    <name type="synonym">Bruchus obtectus</name>
    <dbReference type="NCBI Taxonomy" id="200917"/>
    <lineage>
        <taxon>Eukaryota</taxon>
        <taxon>Metazoa</taxon>
        <taxon>Ecdysozoa</taxon>
        <taxon>Arthropoda</taxon>
        <taxon>Hexapoda</taxon>
        <taxon>Insecta</taxon>
        <taxon>Pterygota</taxon>
        <taxon>Neoptera</taxon>
        <taxon>Endopterygota</taxon>
        <taxon>Coleoptera</taxon>
        <taxon>Polyphaga</taxon>
        <taxon>Cucujiformia</taxon>
        <taxon>Chrysomeloidea</taxon>
        <taxon>Chrysomelidae</taxon>
        <taxon>Bruchinae</taxon>
        <taxon>Bruchini</taxon>
        <taxon>Acanthoscelides</taxon>
    </lineage>
</organism>